<accession>A0A1R1PUR4</accession>
<evidence type="ECO:0000313" key="3">
    <source>
        <dbReference type="Proteomes" id="UP000188320"/>
    </source>
</evidence>
<proteinExistence type="predicted"/>
<gene>
    <name evidence="2" type="ORF">AX774_g1819</name>
</gene>
<sequence>MDLPSYSITISPIVYGKLGIFVPITMFEMEDKKYVPIPDIFCVSALFYAFSFLLFFMTLYVFVFLQNPTRILYIPTIYYCSDSILLNYLYYYYYYYYFAQTITGNNITTANKK</sequence>
<name>A0A1R1PUR4_ZANCU</name>
<keyword evidence="1" id="KW-1133">Transmembrane helix</keyword>
<comment type="caution">
    <text evidence="2">The sequence shown here is derived from an EMBL/GenBank/DDBJ whole genome shotgun (WGS) entry which is preliminary data.</text>
</comment>
<dbReference type="AlphaFoldDB" id="A0A1R1PUR4"/>
<reference evidence="3" key="1">
    <citation type="submission" date="2017-01" db="EMBL/GenBank/DDBJ databases">
        <authorList>
            <person name="Wang Y."/>
            <person name="White M."/>
            <person name="Kvist S."/>
            <person name="Moncalvo J.-M."/>
        </authorList>
    </citation>
    <scope>NUCLEOTIDE SEQUENCE [LARGE SCALE GENOMIC DNA]</scope>
    <source>
        <strain evidence="3">COL-18-3</strain>
    </source>
</reference>
<organism evidence="2 3">
    <name type="scientific">Zancudomyces culisetae</name>
    <name type="common">Gut fungus</name>
    <name type="synonym">Smittium culisetae</name>
    <dbReference type="NCBI Taxonomy" id="1213189"/>
    <lineage>
        <taxon>Eukaryota</taxon>
        <taxon>Fungi</taxon>
        <taxon>Fungi incertae sedis</taxon>
        <taxon>Zoopagomycota</taxon>
        <taxon>Kickxellomycotina</taxon>
        <taxon>Harpellomycetes</taxon>
        <taxon>Harpellales</taxon>
        <taxon>Legeriomycetaceae</taxon>
        <taxon>Zancudomyces</taxon>
    </lineage>
</organism>
<keyword evidence="3" id="KW-1185">Reference proteome</keyword>
<protein>
    <submittedName>
        <fullName evidence="2">Uncharacterized protein</fullName>
    </submittedName>
</protein>
<keyword evidence="1" id="KW-0812">Transmembrane</keyword>
<dbReference type="Proteomes" id="UP000188320">
    <property type="component" value="Unassembled WGS sequence"/>
</dbReference>
<feature type="transmembrane region" description="Helical" evidence="1">
    <location>
        <begin position="40"/>
        <end position="65"/>
    </location>
</feature>
<keyword evidence="1" id="KW-0472">Membrane</keyword>
<feature type="transmembrane region" description="Helical" evidence="1">
    <location>
        <begin position="6"/>
        <end position="28"/>
    </location>
</feature>
<evidence type="ECO:0000313" key="2">
    <source>
        <dbReference type="EMBL" id="OMH84659.1"/>
    </source>
</evidence>
<evidence type="ECO:0000256" key="1">
    <source>
        <dbReference type="SAM" id="Phobius"/>
    </source>
</evidence>
<feature type="transmembrane region" description="Helical" evidence="1">
    <location>
        <begin position="71"/>
        <end position="93"/>
    </location>
</feature>
<dbReference type="EMBL" id="LSSK01000167">
    <property type="protein sequence ID" value="OMH84659.1"/>
    <property type="molecule type" value="Genomic_DNA"/>
</dbReference>